<dbReference type="Pfam" id="PF00347">
    <property type="entry name" value="Ribosomal_L6"/>
    <property type="match status" value="2"/>
</dbReference>
<dbReference type="PANTHER" id="PTHR11655">
    <property type="entry name" value="60S/50S RIBOSOMAL PROTEIN L6/L9"/>
    <property type="match status" value="1"/>
</dbReference>
<dbReference type="PROSITE" id="PS00525">
    <property type="entry name" value="RIBOSOMAL_L6_1"/>
    <property type="match status" value="1"/>
</dbReference>
<keyword evidence="3 4" id="KW-0687">Ribonucleoprotein</keyword>
<evidence type="ECO:0000256" key="2">
    <source>
        <dbReference type="ARBA" id="ARBA00022980"/>
    </source>
</evidence>
<dbReference type="GO" id="GO:0006412">
    <property type="term" value="P:translation"/>
    <property type="evidence" value="ECO:0007669"/>
    <property type="project" value="InterPro"/>
</dbReference>
<dbReference type="Proteomes" id="UP000019384">
    <property type="component" value="Unassembled WGS sequence"/>
</dbReference>
<evidence type="ECO:0000256" key="3">
    <source>
        <dbReference type="ARBA" id="ARBA00023274"/>
    </source>
</evidence>
<dbReference type="PANTHER" id="PTHR11655:SF14">
    <property type="entry name" value="LARGE RIBOSOMAL SUBUNIT PROTEIN UL6M"/>
    <property type="match status" value="1"/>
</dbReference>
<keyword evidence="7" id="KW-1185">Reference proteome</keyword>
<feature type="domain" description="Large ribosomal subunit protein uL6 alpha-beta" evidence="5">
    <location>
        <begin position="57"/>
        <end position="119"/>
    </location>
</feature>
<dbReference type="SUPFAM" id="SSF56053">
    <property type="entry name" value="Ribosomal protein L6"/>
    <property type="match status" value="2"/>
</dbReference>
<feature type="domain" description="Large ribosomal subunit protein uL6 alpha-beta" evidence="5">
    <location>
        <begin position="157"/>
        <end position="204"/>
    </location>
</feature>
<evidence type="ECO:0000313" key="7">
    <source>
        <dbReference type="Proteomes" id="UP000019384"/>
    </source>
</evidence>
<dbReference type="EMBL" id="HG793131">
    <property type="protein sequence ID" value="CDK29588.1"/>
    <property type="molecule type" value="Genomic_DNA"/>
</dbReference>
<accession>W6MT77</accession>
<dbReference type="InterPro" id="IPR019906">
    <property type="entry name" value="Ribosomal_uL6_bac-type"/>
</dbReference>
<evidence type="ECO:0000256" key="1">
    <source>
        <dbReference type="ARBA" id="ARBA00009356"/>
    </source>
</evidence>
<dbReference type="PRINTS" id="PR00059">
    <property type="entry name" value="RIBOSOMALL6"/>
</dbReference>
<dbReference type="Gene3D" id="3.90.930.12">
    <property type="entry name" value="Ribosomal protein L6, alpha-beta domain"/>
    <property type="match status" value="2"/>
</dbReference>
<dbReference type="STRING" id="1382522.W6MT77"/>
<keyword evidence="2 4" id="KW-0689">Ribosomal protein</keyword>
<dbReference type="InterPro" id="IPR002358">
    <property type="entry name" value="Ribosomal_uL6_CS"/>
</dbReference>
<dbReference type="GeneID" id="34522960"/>
<name>W6MT77_9ASCO</name>
<dbReference type="OrthoDB" id="540873at2759"/>
<dbReference type="AlphaFoldDB" id="W6MT77"/>
<organism evidence="6 7">
    <name type="scientific">Kuraishia capsulata CBS 1993</name>
    <dbReference type="NCBI Taxonomy" id="1382522"/>
    <lineage>
        <taxon>Eukaryota</taxon>
        <taxon>Fungi</taxon>
        <taxon>Dikarya</taxon>
        <taxon>Ascomycota</taxon>
        <taxon>Saccharomycotina</taxon>
        <taxon>Pichiomycetes</taxon>
        <taxon>Pichiales</taxon>
        <taxon>Pichiaceae</taxon>
        <taxon>Kuraishia</taxon>
    </lineage>
</organism>
<sequence length="219" mass="24704">MLSRNIVLQQRLFSTARPVLSHIGSAPIRVPEDFKIEMNDLLHPKVIRKGRNQIVLSQLLTFNGPKGSMDLVAPNFIQVEQQDGKMNISIPNAKDKIQRSLWGTFRTLIDNNIKGVTEGHVSMLKLRGTGYRAMLETKPDGKKWVMLKIGKADLQGLPIPEGIEVSIPTQTSVILEGTNLQQVNLYAARLRKFHPPEPYKGKGIYMNDETIKLKDRKVK</sequence>
<proteinExistence type="inferred from homology"/>
<dbReference type="PIRSF" id="PIRSF002162">
    <property type="entry name" value="Ribosomal_L6"/>
    <property type="match status" value="1"/>
</dbReference>
<evidence type="ECO:0000259" key="5">
    <source>
        <dbReference type="Pfam" id="PF00347"/>
    </source>
</evidence>
<evidence type="ECO:0000256" key="4">
    <source>
        <dbReference type="RuleBase" id="RU003869"/>
    </source>
</evidence>
<reference evidence="6" key="2">
    <citation type="submission" date="2014-02" db="EMBL/GenBank/DDBJ databases">
        <title>Complete DNA sequence of /Kuraishia capsulata/ illustrates novel genomic features among budding yeasts (/Saccharomycotina/).</title>
        <authorList>
            <person name="Morales L."/>
            <person name="Noel B."/>
            <person name="Porcel B."/>
            <person name="Marcet-Houben M."/>
            <person name="Hullo M-F."/>
            <person name="Sacerdot C."/>
            <person name="Tekaia F."/>
            <person name="Leh-Louis V."/>
            <person name="Despons L."/>
            <person name="Khanna V."/>
            <person name="Aury J-M."/>
            <person name="Barbe V."/>
            <person name="Couloux A."/>
            <person name="Labadie K."/>
            <person name="Pelletier E."/>
            <person name="Souciet J-L."/>
            <person name="Boekhout T."/>
            <person name="Gabaldon T."/>
            <person name="Wincker P."/>
            <person name="Dujon B."/>
        </authorList>
    </citation>
    <scope>NUCLEOTIDE SEQUENCE</scope>
    <source>
        <strain evidence="6">CBS 1993</strain>
    </source>
</reference>
<dbReference type="GO" id="GO:0005762">
    <property type="term" value="C:mitochondrial large ribosomal subunit"/>
    <property type="evidence" value="ECO:0007669"/>
    <property type="project" value="TreeGrafter"/>
</dbReference>
<dbReference type="InterPro" id="IPR020040">
    <property type="entry name" value="Ribosomal_uL6_a/b-dom"/>
</dbReference>
<dbReference type="GO" id="GO:0019843">
    <property type="term" value="F:rRNA binding"/>
    <property type="evidence" value="ECO:0007669"/>
    <property type="project" value="InterPro"/>
</dbReference>
<dbReference type="HOGENOM" id="CLU_065464_1_0_1"/>
<comment type="similarity">
    <text evidence="1 4">Belongs to the universal ribosomal protein uL6 family.</text>
</comment>
<dbReference type="RefSeq" id="XP_022461572.1">
    <property type="nucleotide sequence ID" value="XM_022606196.1"/>
</dbReference>
<reference evidence="6" key="1">
    <citation type="submission" date="2013-12" db="EMBL/GenBank/DDBJ databases">
        <authorList>
            <person name="Genoscope - CEA"/>
        </authorList>
    </citation>
    <scope>NUCLEOTIDE SEQUENCE</scope>
    <source>
        <strain evidence="6">CBS 1993</strain>
    </source>
</reference>
<dbReference type="GO" id="GO:0003735">
    <property type="term" value="F:structural constituent of ribosome"/>
    <property type="evidence" value="ECO:0007669"/>
    <property type="project" value="InterPro"/>
</dbReference>
<gene>
    <name evidence="6" type="ORF">KUCA_T00005581001</name>
</gene>
<dbReference type="InterPro" id="IPR036789">
    <property type="entry name" value="Ribosomal_uL6-like_a/b-dom_sf"/>
</dbReference>
<evidence type="ECO:0000313" key="6">
    <source>
        <dbReference type="EMBL" id="CDK29588.1"/>
    </source>
</evidence>
<dbReference type="InterPro" id="IPR000702">
    <property type="entry name" value="Ribosomal_uL6-like"/>
</dbReference>
<protein>
    <recommendedName>
        <fullName evidence="5">Large ribosomal subunit protein uL6 alpha-beta domain-containing protein</fullName>
    </recommendedName>
</protein>